<dbReference type="InterPro" id="IPR036779">
    <property type="entry name" value="LysM_dom_sf"/>
</dbReference>
<gene>
    <name evidence="3" type="ORF">QOZ93_001843</name>
</gene>
<dbReference type="InterPro" id="IPR018392">
    <property type="entry name" value="LysM"/>
</dbReference>
<evidence type="ECO:0000256" key="1">
    <source>
        <dbReference type="SAM" id="MobiDB-lite"/>
    </source>
</evidence>
<dbReference type="PROSITE" id="PS51782">
    <property type="entry name" value="LYSM"/>
    <property type="match status" value="2"/>
</dbReference>
<proteinExistence type="predicted"/>
<dbReference type="EMBL" id="JAUSWN010000014">
    <property type="protein sequence ID" value="MDQ0480099.1"/>
    <property type="molecule type" value="Genomic_DNA"/>
</dbReference>
<dbReference type="PANTHER" id="PTHR33734">
    <property type="entry name" value="LYSM DOMAIN-CONTAINING GPI-ANCHORED PROTEIN 2"/>
    <property type="match status" value="1"/>
</dbReference>
<feature type="domain" description="LysM" evidence="2">
    <location>
        <begin position="123"/>
        <end position="173"/>
    </location>
</feature>
<feature type="region of interest" description="Disordered" evidence="1">
    <location>
        <begin position="55"/>
        <end position="111"/>
    </location>
</feature>
<dbReference type="SUPFAM" id="SSF54106">
    <property type="entry name" value="LysM domain"/>
    <property type="match status" value="2"/>
</dbReference>
<dbReference type="Proteomes" id="UP001224418">
    <property type="component" value="Unassembled WGS sequence"/>
</dbReference>
<dbReference type="CDD" id="cd00118">
    <property type="entry name" value="LysM"/>
    <property type="match status" value="2"/>
</dbReference>
<feature type="domain" description="LysM" evidence="2">
    <location>
        <begin position="191"/>
        <end position="241"/>
    </location>
</feature>
<feature type="compositionally biased region" description="Basic and acidic residues" evidence="1">
    <location>
        <begin position="55"/>
        <end position="110"/>
    </location>
</feature>
<dbReference type="Gene3D" id="3.10.350.10">
    <property type="entry name" value="LysM domain"/>
    <property type="match status" value="2"/>
</dbReference>
<reference evidence="3 4" key="1">
    <citation type="submission" date="2023-07" db="EMBL/GenBank/DDBJ databases">
        <title>Genomic Encyclopedia of Type Strains, Phase IV (KMG-IV): sequencing the most valuable type-strain genomes for metagenomic binning, comparative biology and taxonomic classification.</title>
        <authorList>
            <person name="Goeker M."/>
        </authorList>
    </citation>
    <scope>NUCLEOTIDE SEQUENCE [LARGE SCALE GENOMIC DNA]</scope>
    <source>
        <strain evidence="3 4">DSM 1400</strain>
    </source>
</reference>
<name>A0ABU0JVL1_HATLI</name>
<dbReference type="Pfam" id="PF01476">
    <property type="entry name" value="LysM"/>
    <property type="match status" value="2"/>
</dbReference>
<sequence length="245" mass="27926">MKKSKGIILASTIVVVLLGIFLGVKFVNRNNDNAKINKNAKNQVANKIKADKKDNFLEESLKEDKQEQDKENNKKAEDNNKETINDKENNKKEQDKNKETEKEEKDKTDVKTTNADSISIYDDQYVVKKGDNLFTIAKQFSTFDDVNEVIQVIKDINKIDENSLIKAGDKLYIPTEENFKSSKEEVAQKGNAYVVKAGDTLTSIASKEMHWCDSKKAVKLIMENNNMKKAEELKADQKIYIPVKK</sequence>
<dbReference type="PANTHER" id="PTHR33734:SF22">
    <property type="entry name" value="MEMBRANE-BOUND LYTIC MUREIN TRANSGLYCOSYLASE D"/>
    <property type="match status" value="1"/>
</dbReference>
<accession>A0ABU0JVL1</accession>
<dbReference type="SMART" id="SM00257">
    <property type="entry name" value="LysM"/>
    <property type="match status" value="2"/>
</dbReference>
<evidence type="ECO:0000259" key="2">
    <source>
        <dbReference type="PROSITE" id="PS51782"/>
    </source>
</evidence>
<dbReference type="RefSeq" id="WP_307355990.1">
    <property type="nucleotide sequence ID" value="NZ_BAAACJ010000019.1"/>
</dbReference>
<organism evidence="3 4">
    <name type="scientific">Hathewaya limosa</name>
    <name type="common">Clostridium limosum</name>
    <dbReference type="NCBI Taxonomy" id="1536"/>
    <lineage>
        <taxon>Bacteria</taxon>
        <taxon>Bacillati</taxon>
        <taxon>Bacillota</taxon>
        <taxon>Clostridia</taxon>
        <taxon>Eubacteriales</taxon>
        <taxon>Clostridiaceae</taxon>
        <taxon>Hathewaya</taxon>
    </lineage>
</organism>
<comment type="caution">
    <text evidence="3">The sequence shown here is derived from an EMBL/GenBank/DDBJ whole genome shotgun (WGS) entry which is preliminary data.</text>
</comment>
<keyword evidence="4" id="KW-1185">Reference proteome</keyword>
<evidence type="ECO:0000313" key="4">
    <source>
        <dbReference type="Proteomes" id="UP001224418"/>
    </source>
</evidence>
<protein>
    <submittedName>
        <fullName evidence="3">LysM repeat protein</fullName>
    </submittedName>
</protein>
<evidence type="ECO:0000313" key="3">
    <source>
        <dbReference type="EMBL" id="MDQ0480099.1"/>
    </source>
</evidence>